<keyword evidence="2" id="KW-1185">Reference proteome</keyword>
<name>A0ACB5SQY7_AMBMO</name>
<protein>
    <submittedName>
        <fullName evidence="1">Unnamed protein product</fullName>
    </submittedName>
</protein>
<dbReference type="Proteomes" id="UP001165064">
    <property type="component" value="Unassembled WGS sequence"/>
</dbReference>
<accession>A0ACB5SQY7</accession>
<comment type="caution">
    <text evidence="1">The sequence shown here is derived from an EMBL/GenBank/DDBJ whole genome shotgun (WGS) entry which is preliminary data.</text>
</comment>
<dbReference type="EMBL" id="BSXS01000008">
    <property type="protein sequence ID" value="GME70262.1"/>
    <property type="molecule type" value="Genomic_DNA"/>
</dbReference>
<proteinExistence type="predicted"/>
<evidence type="ECO:0000313" key="1">
    <source>
        <dbReference type="EMBL" id="GME70262.1"/>
    </source>
</evidence>
<evidence type="ECO:0000313" key="2">
    <source>
        <dbReference type="Proteomes" id="UP001165064"/>
    </source>
</evidence>
<organism evidence="1 2">
    <name type="scientific">Ambrosiozyma monospora</name>
    <name type="common">Yeast</name>
    <name type="synonym">Endomycopsis monosporus</name>
    <dbReference type="NCBI Taxonomy" id="43982"/>
    <lineage>
        <taxon>Eukaryota</taxon>
        <taxon>Fungi</taxon>
        <taxon>Dikarya</taxon>
        <taxon>Ascomycota</taxon>
        <taxon>Saccharomycotina</taxon>
        <taxon>Pichiomycetes</taxon>
        <taxon>Pichiales</taxon>
        <taxon>Pichiaceae</taxon>
        <taxon>Ambrosiozyma</taxon>
    </lineage>
</organism>
<sequence>MRTVKVKWVLNKKRSGKFKGRLVGRGDRQRAVTLSESYSPTMTYEVLRLLLAEAIHSRRYVLVLDVNAAYREIYIEVPEGEKLQFSPESISKDEIVVLKLNKALYGLVQSGRLWAIELGSFLVSIGFKEVVGVQCLYILEIGGEIEVACTIWVDDLAVSAKNEEAAIQFAEKLKCKYGADISEPDEIGYIDKLKAKVIGESAKVREYKTPLDPGFYFCPHENKTMINGKELAFKIKEYREIIVFWTNN</sequence>
<gene>
    <name evidence="1" type="ORF">Amon02_000012300</name>
</gene>
<reference evidence="1" key="1">
    <citation type="submission" date="2023-04" db="EMBL/GenBank/DDBJ databases">
        <title>Ambrosiozyma monospora NBRC 10751.</title>
        <authorList>
            <person name="Ichikawa N."/>
            <person name="Sato H."/>
            <person name="Tonouchi N."/>
        </authorList>
    </citation>
    <scope>NUCLEOTIDE SEQUENCE</scope>
    <source>
        <strain evidence="1">NBRC 10751</strain>
    </source>
</reference>